<evidence type="ECO:0000256" key="15">
    <source>
        <dbReference type="PROSITE-ProRule" id="PRU00059"/>
    </source>
</evidence>
<feature type="domain" description="EGF-like" evidence="20">
    <location>
        <begin position="2298"/>
        <end position="2338"/>
    </location>
</feature>
<evidence type="ECO:0000259" key="19">
    <source>
        <dbReference type="PROSITE" id="PS01180"/>
    </source>
</evidence>
<keyword evidence="9" id="KW-0677">Repeat</keyword>
<dbReference type="SMART" id="SM00042">
    <property type="entry name" value="CUB"/>
    <property type="match status" value="3"/>
</dbReference>
<feature type="domain" description="CUB" evidence="19">
    <location>
        <begin position="31"/>
        <end position="150"/>
    </location>
</feature>
<name>A0A9W3BPV3_BIOGL</name>
<evidence type="ECO:0000256" key="12">
    <source>
        <dbReference type="ARBA" id="ARBA00023157"/>
    </source>
</evidence>
<comment type="subcellular location">
    <subcellularLocation>
        <location evidence="1">Membrane</location>
        <topology evidence="1">Single-pass type I membrane protein</topology>
    </subcellularLocation>
    <subcellularLocation>
        <location evidence="2">Secreted</location>
        <location evidence="2">Extracellular space</location>
        <location evidence="2">Extracellular matrix</location>
    </subcellularLocation>
</comment>
<keyword evidence="5 16" id="KW-0245">EGF-like domain</keyword>
<keyword evidence="4" id="KW-0964">Secreted</keyword>
<feature type="domain" description="EGF-like" evidence="20">
    <location>
        <begin position="530"/>
        <end position="571"/>
    </location>
</feature>
<dbReference type="PANTHER" id="PTHR24050:SF28">
    <property type="entry name" value="UROMODULIN-LIKE"/>
    <property type="match status" value="1"/>
</dbReference>
<keyword evidence="7 17" id="KW-0812">Transmembrane</keyword>
<dbReference type="GO" id="GO:0007160">
    <property type="term" value="P:cell-matrix adhesion"/>
    <property type="evidence" value="ECO:0007669"/>
    <property type="project" value="InterPro"/>
</dbReference>
<dbReference type="InterPro" id="IPR009030">
    <property type="entry name" value="Growth_fac_rcpt_cys_sf"/>
</dbReference>
<dbReference type="OrthoDB" id="5966313at2759"/>
<dbReference type="InterPro" id="IPR000742">
    <property type="entry name" value="EGF"/>
</dbReference>
<proteinExistence type="inferred from homology"/>
<feature type="domain" description="EGF-like" evidence="20">
    <location>
        <begin position="1837"/>
        <end position="1872"/>
    </location>
</feature>
<dbReference type="InterPro" id="IPR000152">
    <property type="entry name" value="EGF-type_Asp/Asn_hydroxyl_site"/>
</dbReference>
<dbReference type="PROSITE" id="PS50026">
    <property type="entry name" value="EGF_3"/>
    <property type="match status" value="11"/>
</dbReference>
<evidence type="ECO:0000259" key="20">
    <source>
        <dbReference type="PROSITE" id="PS50026"/>
    </source>
</evidence>
<feature type="domain" description="EGF-like" evidence="20">
    <location>
        <begin position="197"/>
        <end position="238"/>
    </location>
</feature>
<feature type="domain" description="EGF-like" evidence="20">
    <location>
        <begin position="874"/>
        <end position="917"/>
    </location>
</feature>
<dbReference type="InterPro" id="IPR001881">
    <property type="entry name" value="EGF-like_Ca-bd_dom"/>
</dbReference>
<dbReference type="OMA" id="GISTHYK"/>
<keyword evidence="13" id="KW-0675">Receptor</keyword>
<dbReference type="Pfam" id="PF06119">
    <property type="entry name" value="NIDO"/>
    <property type="match status" value="1"/>
</dbReference>
<evidence type="ECO:0000313" key="22">
    <source>
        <dbReference type="Proteomes" id="UP001165740"/>
    </source>
</evidence>
<dbReference type="PROSITE" id="PS01180">
    <property type="entry name" value="CUB"/>
    <property type="match status" value="3"/>
</dbReference>
<gene>
    <name evidence="23" type="primary">LOC106056134</name>
</gene>
<keyword evidence="11 17" id="KW-0472">Membrane</keyword>
<evidence type="ECO:0000256" key="18">
    <source>
        <dbReference type="SAM" id="SignalP"/>
    </source>
</evidence>
<sequence>MASKTNIPIVLIAALYALSLNQCTLCQFIDCGGELSDQAGVITSPNYPNNYPDNSSCQWHVSVASNQVVSLRFSRLDLDRYNDQNCMDYVTFFDGPSQQYPRVGETYCGYNNEESTLGILIRSTGNTLTVVFQSDSLGSRTGFSASYRAIDCEPFTYGYETCNQNCSCIKANTDYCNNIDGRCMCNANWTGWDCSALIDRCQDPNICSDLYATCVNIPGGYECRCKPGLAKNSTGHCAELKKCTQKQCSHYCGLTETNPQTETCHCPKGMKLGNDTITCVECSDWYYGDDCAHYTQCYPSRTESYNKTNGLCHCFLNWQSTYCEEDFNECTFIMQPCVLEKDHAQCYNTYGSFECRCSPGFEPINETTCDECGKVFTATSGTINSTSHLVDRNVSQDCNWTISAPVGHVISLRFLAMNLCYWCCSYVYIYNGNHTNSVIWSGSYWPSSNLVRSSGNEMLIVQYPDWCDNRRDFIGFTASFWTHECPPNMYDDNCSTPCSCDVNNTIGGCNSITGYCPCKSGWTGSDCSVDIDECSQNYFLCPDYSRCHNLPGSHECRCKPGLVMGSNNVCIYDINSTNCTTRNCSHMCVNYTPVNKTSPVDQCYCPIGKELAGDQCIDCTDWKYGPDCELSTSCFRNHTAKYNSYNGQCFCYPNWTDAYCEYDFDECYYGTYTCQPHALCSNTYGGYVCYCNEQYGYIEVTNSTCEHIDCKKTFTNETGAIINYFYNRWFVIQNSSCSWLISVRSDYVISLRFSTFYIESSYGCQNQYFEIYDGNSASSRRIGRYCGSGIPNVIRTTGNNMLVTYVSYSSYYNYYYYGNFYATYTSHTCRNFTYGKESCDKNCRCVKENTQFCDNINGECICKPGWTSGDCSVDVNECLGTNNKVCPPNSDCVNTKGSYRCNCHLGYKFNVTTAKCEESSDCVVKPCSHTCYVISPGNEQCVCPDGLKLDEGTNTTCVVPYYPYGMEVGDSLLSDDYVSVGSIHVSKPIQFSTGAPFGNQYQTSAFIFSNGVIGFNDYMFTIGGITDIGKLTNLNIVAPYLTNINPKLGHVYYHLYDTFGNQFEDVVQKFDNPKMAEILTRAKKDVTEYRGLVDFKVNNVLITTWVNVQPFSLNNKASEVNTFQAIYISGWETAKIFGQTIALDEESAYVIFLYQYGKMKWDHVPGRVVSIGTTGTNLNILKDLNTPLVAMLDRVPGNTGYKGVVSFEVGRVYGNAQSCNRYVCDNVNFLNNGRYQHEKNELYRCPCTLERLGNQWQLFETRGLSHKIYCYAISPVAKRRLLRNNIRNELCCYKWVKPESDDWKEWLRTWREATYLPPSPNSGHILVRDPWDYNYFAIENLYMHQMCCNSKEKYCNRFYKLFSDMGCSNFVTFVPRSALGDPHVTTNDGVTYTMNGWGEYILLWIFSQEFRLQCRTEPAEGLNGTLTNATIFTAFAVKESNYSSFQVELSASKKSMIIMAGGIDVTTEFYKETQPGIIVSTDTLSVTREYSNNKTMVVAGFPSGVSIKVYIAAKSLLIEYNVPNDYENLTVGLLGNFNGNTDDEFTLPNGTVLPRNSSEREIYHYFAKAWAVNSSTSVFSYLPGESTETYQHPEFEPFYRDEADPTAVAKAKELCGETNDACIFDYLVTGDKEFATTTKVAKEKMDAVIISLANIPPTLKIQNESLDNNGFWFVKNGTVSILQVLVDDIDGDTVSIEILVNTTGLSVNSTGFISYLPNAKQPISLRVRAVDSKGSYSPDLYIPILVCPQCNDHGTCDTKNVRDEYETGKFKVLSCSCPAAYTGKDCESEADGCASQPCFKGQTCTDLTAAEQGNSTIGYKCGPCPSGFQSSMDTCVDVDECLNNKTCDHTCVNTEGSFVCSCRNGFRLDATDKKTCKDINECEERSSNCLHKCSNTDGSYTCSCYTGYTLDPDGYTCNIDDSIKEKCYDCQQVCITGENVTCGCRLGYEPNPNSINDCQDIDECKYGNQPCSQQCNNLDGSYECLCYTGYKLSSDKVSCSACETPYYGNNCASTCQCNGRGTCNAIRGCVCNEHWSGENCEIDVDECLQPTACAEGLVCRNTVGAFKCVCPTGYKMNNTQCIDINECTDPTVNTTCDLNVQVCVNNIGSYSCDCKKGYARNNEGFCIDIDECSTGIDKCEQSCENKAGSFNCLCYQGYMLDDDRKSCIKVKDPCVSSNLTCSYGCRINSNDEYECFCPRGFTLRGQDKCEDIDECALSETNLCSNKNGCINTNGSFVCSCEVGFKLDNDNRSCVACNSGTWGLQCANSCACGLGADHCDSITGCVCKAGYTGKHCESDIDECKNGKLQCNSTEKCLNLPGTATCKCQDGYERINGLCLDINECSSVLTNNCSQVCTNTEGGYECSCYAGYSYDSKTFTCNDIDECNLPTSKCEQLCINTEGSYRCSCTSDLILLADGVSCRATLPCVNKTDCSNDCALINGTDTCLCPRGTKLAADGKTCQECGPNFYGPSCALMCQCESGWKCDSVNGSCYNNLVSTTQTTTASQSCISATCNANKHELCVDKTSGYECVCKLGFMRANTNLECTEISSYNYTLTFGWDMSNVNLDKDSEDHKKVKDECETQMTKSLREKKVDVVLFSITNLSKGSLIIDFTLFINKSSSSNSVSSLTIALNAIKSEGIFLNGSKIFITNFILNDAPNVCDVRQQSNPCRSSEVCQVQENKAVCIPVETSNDLNLGLAIGLPLSIAFCAAVVIAIVVCKCIKSKKARIMSSTEFFHRRNRQEDSLYEVYKGDQQSLADPKSTEYLKG</sequence>
<dbReference type="Pfam" id="PF12662">
    <property type="entry name" value="cEGF"/>
    <property type="match status" value="1"/>
</dbReference>
<dbReference type="InterPro" id="IPR052235">
    <property type="entry name" value="Nephronectin_domain"/>
</dbReference>
<dbReference type="SMART" id="SM00539">
    <property type="entry name" value="NIDO"/>
    <property type="match status" value="1"/>
</dbReference>
<dbReference type="SMART" id="SM00179">
    <property type="entry name" value="EGF_CA"/>
    <property type="match status" value="17"/>
</dbReference>
<dbReference type="GeneID" id="106056134"/>
<dbReference type="InterPro" id="IPR026823">
    <property type="entry name" value="cEGF"/>
</dbReference>
<dbReference type="FunFam" id="2.10.25.10:FF:000005">
    <property type="entry name" value="Fibrillin 2"/>
    <property type="match status" value="1"/>
</dbReference>
<dbReference type="CDD" id="cd00054">
    <property type="entry name" value="EGF_CA"/>
    <property type="match status" value="8"/>
</dbReference>
<evidence type="ECO:0000256" key="13">
    <source>
        <dbReference type="ARBA" id="ARBA00023170"/>
    </source>
</evidence>
<feature type="chain" id="PRO_5040733115" evidence="18">
    <location>
        <begin position="27"/>
        <end position="2768"/>
    </location>
</feature>
<dbReference type="GO" id="GO:0005509">
    <property type="term" value="F:calcium ion binding"/>
    <property type="evidence" value="ECO:0007669"/>
    <property type="project" value="InterPro"/>
</dbReference>
<dbReference type="PROSITE" id="PS00022">
    <property type="entry name" value="EGF_1"/>
    <property type="match status" value="2"/>
</dbReference>
<reference evidence="23" key="1">
    <citation type="submission" date="2025-08" db="UniProtKB">
        <authorList>
            <consortium name="RefSeq"/>
        </authorList>
    </citation>
    <scope>IDENTIFICATION</scope>
</reference>
<dbReference type="FunFam" id="2.60.120.290:FF:000005">
    <property type="entry name" value="Procollagen C-endopeptidase enhancer 1"/>
    <property type="match status" value="1"/>
</dbReference>
<evidence type="ECO:0000256" key="7">
    <source>
        <dbReference type="ARBA" id="ARBA00022692"/>
    </source>
</evidence>
<feature type="domain" description="VWFD" evidence="21">
    <location>
        <begin position="1374"/>
        <end position="1578"/>
    </location>
</feature>
<evidence type="ECO:0000256" key="1">
    <source>
        <dbReference type="ARBA" id="ARBA00004479"/>
    </source>
</evidence>
<dbReference type="PROSITE" id="PS51233">
    <property type="entry name" value="VWFD"/>
    <property type="match status" value="1"/>
</dbReference>
<feature type="signal peptide" evidence="18">
    <location>
        <begin position="1"/>
        <end position="26"/>
    </location>
</feature>
<dbReference type="Gene3D" id="2.10.25.10">
    <property type="entry name" value="Laminin"/>
    <property type="match status" value="17"/>
</dbReference>
<dbReference type="InterPro" id="IPR003886">
    <property type="entry name" value="NIDO_dom"/>
</dbReference>
<dbReference type="SUPFAM" id="SSF49854">
    <property type="entry name" value="Spermadhesin, CUB domain"/>
    <property type="match status" value="3"/>
</dbReference>
<dbReference type="InterPro" id="IPR018097">
    <property type="entry name" value="EGF_Ca-bd_CS"/>
</dbReference>
<evidence type="ECO:0000256" key="16">
    <source>
        <dbReference type="PROSITE-ProRule" id="PRU00076"/>
    </source>
</evidence>
<dbReference type="SMART" id="SM00216">
    <property type="entry name" value="VWD"/>
    <property type="match status" value="1"/>
</dbReference>
<evidence type="ECO:0000256" key="2">
    <source>
        <dbReference type="ARBA" id="ARBA00004498"/>
    </source>
</evidence>
<dbReference type="Pfam" id="PF23263">
    <property type="entry name" value="C8-3_MUC4"/>
    <property type="match status" value="1"/>
</dbReference>
<dbReference type="FunFam" id="2.10.25.10:FF:000009">
    <property type="entry name" value="Low-density lipoprotein receptor isoform 1"/>
    <property type="match status" value="2"/>
</dbReference>
<comment type="similarity">
    <text evidence="3">Belongs to the fibulin family.</text>
</comment>
<feature type="domain" description="EGF-like" evidence="20">
    <location>
        <begin position="624"/>
        <end position="661"/>
    </location>
</feature>
<evidence type="ECO:0000256" key="3">
    <source>
        <dbReference type="ARBA" id="ARBA00006127"/>
    </source>
</evidence>
<feature type="domain" description="EGF-like" evidence="20">
    <location>
        <begin position="1878"/>
        <end position="1918"/>
    </location>
</feature>
<feature type="disulfide bond" evidence="15">
    <location>
        <begin position="710"/>
        <end position="737"/>
    </location>
</feature>
<evidence type="ECO:0000256" key="6">
    <source>
        <dbReference type="ARBA" id="ARBA00022583"/>
    </source>
</evidence>
<dbReference type="PANTHER" id="PTHR24050">
    <property type="entry name" value="PA14 DOMAIN-CONTAINING PROTEIN"/>
    <property type="match status" value="1"/>
</dbReference>
<evidence type="ECO:0000259" key="21">
    <source>
        <dbReference type="PROSITE" id="PS51233"/>
    </source>
</evidence>
<dbReference type="GO" id="GO:0006897">
    <property type="term" value="P:endocytosis"/>
    <property type="evidence" value="ECO:0007669"/>
    <property type="project" value="UniProtKB-KW"/>
</dbReference>
<dbReference type="InterPro" id="IPR049883">
    <property type="entry name" value="NOTCH1_EGF-like"/>
</dbReference>
<keyword evidence="14" id="KW-0325">Glycoprotein</keyword>
<dbReference type="InterPro" id="IPR000859">
    <property type="entry name" value="CUB_dom"/>
</dbReference>
<dbReference type="PROSITE" id="PS01187">
    <property type="entry name" value="EGF_CA"/>
    <property type="match status" value="6"/>
</dbReference>
<dbReference type="GO" id="GO:0016020">
    <property type="term" value="C:membrane"/>
    <property type="evidence" value="ECO:0007669"/>
    <property type="project" value="UniProtKB-SubCell"/>
</dbReference>
<feature type="domain" description="EGF-like" evidence="20">
    <location>
        <begin position="2043"/>
        <end position="2080"/>
    </location>
</feature>
<dbReference type="CDD" id="cd00041">
    <property type="entry name" value="CUB"/>
    <property type="match status" value="3"/>
</dbReference>
<dbReference type="RefSeq" id="XP_055901443.1">
    <property type="nucleotide sequence ID" value="XM_056045468.1"/>
</dbReference>
<dbReference type="Proteomes" id="UP001165740">
    <property type="component" value="Chromosome 11"/>
</dbReference>
<dbReference type="SMART" id="SM00181">
    <property type="entry name" value="EGF"/>
    <property type="match status" value="31"/>
</dbReference>
<keyword evidence="12 16" id="KW-1015">Disulfide bond</keyword>
<dbReference type="PRINTS" id="PR00011">
    <property type="entry name" value="EGFLAMININ"/>
</dbReference>
<feature type="domain" description="CUB" evidence="19">
    <location>
        <begin position="710"/>
        <end position="827"/>
    </location>
</feature>
<evidence type="ECO:0000256" key="4">
    <source>
        <dbReference type="ARBA" id="ARBA00022530"/>
    </source>
</evidence>
<dbReference type="Pfam" id="PF07645">
    <property type="entry name" value="EGF_CA"/>
    <property type="match status" value="13"/>
</dbReference>
<evidence type="ECO:0000256" key="14">
    <source>
        <dbReference type="ARBA" id="ARBA00023180"/>
    </source>
</evidence>
<evidence type="ECO:0000256" key="5">
    <source>
        <dbReference type="ARBA" id="ARBA00022536"/>
    </source>
</evidence>
<feature type="domain" description="EGF-like" evidence="20">
    <location>
        <begin position="663"/>
        <end position="706"/>
    </location>
</feature>
<evidence type="ECO:0000256" key="10">
    <source>
        <dbReference type="ARBA" id="ARBA00022989"/>
    </source>
</evidence>
<feature type="domain" description="EGF-like" evidence="20">
    <location>
        <begin position="2211"/>
        <end position="2250"/>
    </location>
</feature>
<evidence type="ECO:0000256" key="9">
    <source>
        <dbReference type="ARBA" id="ARBA00022737"/>
    </source>
</evidence>
<feature type="transmembrane region" description="Helical" evidence="17">
    <location>
        <begin position="2696"/>
        <end position="2722"/>
    </location>
</feature>
<feature type="disulfide bond" evidence="16">
    <location>
        <begin position="651"/>
        <end position="660"/>
    </location>
</feature>
<feature type="domain" description="CUB" evidence="19">
    <location>
        <begin position="372"/>
        <end position="483"/>
    </location>
</feature>
<dbReference type="InterPro" id="IPR056619">
    <property type="entry name" value="C8-3_MUC4"/>
</dbReference>
<protein>
    <submittedName>
        <fullName evidence="23">Uncharacterized protein LOC106056134 isoform X1</fullName>
    </submittedName>
</protein>
<keyword evidence="22" id="KW-1185">Reference proteome</keyword>
<dbReference type="SUPFAM" id="SSF57196">
    <property type="entry name" value="EGF/Laminin"/>
    <property type="match status" value="3"/>
</dbReference>
<dbReference type="InterPro" id="IPR001846">
    <property type="entry name" value="VWF_type-D"/>
</dbReference>
<feature type="domain" description="EGF-like" evidence="20">
    <location>
        <begin position="326"/>
        <end position="370"/>
    </location>
</feature>
<keyword evidence="4" id="KW-0272">Extracellular matrix</keyword>
<dbReference type="PROSITE" id="PS01186">
    <property type="entry name" value="EGF_2"/>
    <property type="match status" value="10"/>
</dbReference>
<keyword evidence="6" id="KW-0254">Endocytosis</keyword>
<organism evidence="22 23">
    <name type="scientific">Biomphalaria glabrata</name>
    <name type="common">Bloodfluke planorb</name>
    <name type="synonym">Freshwater snail</name>
    <dbReference type="NCBI Taxonomy" id="6526"/>
    <lineage>
        <taxon>Eukaryota</taxon>
        <taxon>Metazoa</taxon>
        <taxon>Spiralia</taxon>
        <taxon>Lophotrochozoa</taxon>
        <taxon>Mollusca</taxon>
        <taxon>Gastropoda</taxon>
        <taxon>Heterobranchia</taxon>
        <taxon>Euthyneura</taxon>
        <taxon>Panpulmonata</taxon>
        <taxon>Hygrophila</taxon>
        <taxon>Lymnaeoidea</taxon>
        <taxon>Planorbidae</taxon>
        <taxon>Biomphalaria</taxon>
    </lineage>
</organism>
<dbReference type="InterPro" id="IPR035914">
    <property type="entry name" value="Sperma_CUB_dom_sf"/>
</dbReference>
<evidence type="ECO:0000256" key="8">
    <source>
        <dbReference type="ARBA" id="ARBA00022729"/>
    </source>
</evidence>
<evidence type="ECO:0000313" key="23">
    <source>
        <dbReference type="RefSeq" id="XP_055901443.1"/>
    </source>
</evidence>
<evidence type="ECO:0000256" key="11">
    <source>
        <dbReference type="ARBA" id="ARBA00023136"/>
    </source>
</evidence>
<feature type="disulfide bond" evidence="16">
    <location>
        <begin position="1841"/>
        <end position="1851"/>
    </location>
</feature>
<dbReference type="PROSITE" id="PS00010">
    <property type="entry name" value="ASX_HYDROXYL"/>
    <property type="match status" value="10"/>
</dbReference>
<evidence type="ECO:0000256" key="17">
    <source>
        <dbReference type="SAM" id="Phobius"/>
    </source>
</evidence>
<accession>A0A9W3BPV3</accession>
<dbReference type="FunFam" id="2.60.120.290:FF:000068">
    <property type="entry name" value="Metalloendopeptidase"/>
    <property type="match status" value="1"/>
</dbReference>
<comment type="caution">
    <text evidence="16">Lacks conserved residue(s) required for the propagation of feature annotation.</text>
</comment>
<dbReference type="SUPFAM" id="SSF57184">
    <property type="entry name" value="Growth factor receptor domain"/>
    <property type="match status" value="4"/>
</dbReference>
<keyword evidence="10 17" id="KW-1133">Transmembrane helix</keyword>
<dbReference type="Gene3D" id="2.60.120.290">
    <property type="entry name" value="Spermadhesin, CUB domain"/>
    <property type="match status" value="3"/>
</dbReference>
<dbReference type="Pfam" id="PF00431">
    <property type="entry name" value="CUB"/>
    <property type="match status" value="3"/>
</dbReference>
<keyword evidence="8 18" id="KW-0732">Signal</keyword>